<keyword evidence="3" id="KW-0238">DNA-binding</keyword>
<name>A0A2N8KVF7_9BURK</name>
<dbReference type="OrthoDB" id="9813558at2"/>
<evidence type="ECO:0000256" key="4">
    <source>
        <dbReference type="ARBA" id="ARBA00023163"/>
    </source>
</evidence>
<dbReference type="RefSeq" id="WP_102767340.1">
    <property type="nucleotide sequence ID" value="NZ_POSP01000003.1"/>
</dbReference>
<dbReference type="GO" id="GO:0003677">
    <property type="term" value="F:DNA binding"/>
    <property type="evidence" value="ECO:0007669"/>
    <property type="project" value="UniProtKB-KW"/>
</dbReference>
<dbReference type="Gene3D" id="1.10.10.10">
    <property type="entry name" value="Winged helix-like DNA-binding domain superfamily/Winged helix DNA-binding domain"/>
    <property type="match status" value="1"/>
</dbReference>
<keyword evidence="4" id="KW-0804">Transcription</keyword>
<dbReference type="Proteomes" id="UP000235916">
    <property type="component" value="Unassembled WGS sequence"/>
</dbReference>
<proteinExistence type="inferred from homology"/>
<evidence type="ECO:0000256" key="5">
    <source>
        <dbReference type="SAM" id="MobiDB-lite"/>
    </source>
</evidence>
<dbReference type="Pfam" id="PF03965">
    <property type="entry name" value="Penicillinase_R"/>
    <property type="match status" value="1"/>
</dbReference>
<organism evidence="6 7">
    <name type="scientific">Kinneretia aquatilis</name>
    <dbReference type="NCBI Taxonomy" id="2070761"/>
    <lineage>
        <taxon>Bacteria</taxon>
        <taxon>Pseudomonadati</taxon>
        <taxon>Pseudomonadota</taxon>
        <taxon>Betaproteobacteria</taxon>
        <taxon>Burkholderiales</taxon>
        <taxon>Sphaerotilaceae</taxon>
        <taxon>Roseateles</taxon>
    </lineage>
</organism>
<dbReference type="SUPFAM" id="SSF46785">
    <property type="entry name" value="Winged helix' DNA-binding domain"/>
    <property type="match status" value="1"/>
</dbReference>
<evidence type="ECO:0000256" key="2">
    <source>
        <dbReference type="ARBA" id="ARBA00023015"/>
    </source>
</evidence>
<dbReference type="InterPro" id="IPR036388">
    <property type="entry name" value="WH-like_DNA-bd_sf"/>
</dbReference>
<gene>
    <name evidence="6" type="ORF">C1O66_07695</name>
</gene>
<keyword evidence="7" id="KW-1185">Reference proteome</keyword>
<evidence type="ECO:0000313" key="7">
    <source>
        <dbReference type="Proteomes" id="UP000235916"/>
    </source>
</evidence>
<reference evidence="6 7" key="1">
    <citation type="submission" date="2018-01" db="EMBL/GenBank/DDBJ databases">
        <title>Draft genome sequence of Paucibacter aquatile CR182 isolated from freshwater of the Nakdong River.</title>
        <authorList>
            <person name="Choi A."/>
            <person name="Chung E.J."/>
        </authorList>
    </citation>
    <scope>NUCLEOTIDE SEQUENCE [LARGE SCALE GENOMIC DNA]</scope>
    <source>
        <strain evidence="6 7">CR182</strain>
    </source>
</reference>
<feature type="compositionally biased region" description="Low complexity" evidence="5">
    <location>
        <begin position="128"/>
        <end position="142"/>
    </location>
</feature>
<dbReference type="GO" id="GO:0045892">
    <property type="term" value="P:negative regulation of DNA-templated transcription"/>
    <property type="evidence" value="ECO:0007669"/>
    <property type="project" value="InterPro"/>
</dbReference>
<comment type="similarity">
    <text evidence="1">Belongs to the BlaI transcriptional regulatory family.</text>
</comment>
<accession>A0A2N8KVF7</accession>
<evidence type="ECO:0000313" key="6">
    <source>
        <dbReference type="EMBL" id="PND37421.1"/>
    </source>
</evidence>
<dbReference type="InterPro" id="IPR036390">
    <property type="entry name" value="WH_DNA-bd_sf"/>
</dbReference>
<evidence type="ECO:0000256" key="3">
    <source>
        <dbReference type="ARBA" id="ARBA00023125"/>
    </source>
</evidence>
<comment type="caution">
    <text evidence="6">The sequence shown here is derived from an EMBL/GenBank/DDBJ whole genome shotgun (WGS) entry which is preliminary data.</text>
</comment>
<dbReference type="AlphaFoldDB" id="A0A2N8KVF7"/>
<dbReference type="EMBL" id="POSP01000003">
    <property type="protein sequence ID" value="PND37421.1"/>
    <property type="molecule type" value="Genomic_DNA"/>
</dbReference>
<keyword evidence="2" id="KW-0805">Transcription regulation</keyword>
<dbReference type="InterPro" id="IPR005650">
    <property type="entry name" value="BlaI_family"/>
</dbReference>
<sequence>MARPKSTELTPAEQRIMQVLWRGRAMTVREIAAELSTEHELAYTTVQTLCRILLDKGHVSCEKQGKAFVYQALTVQQEARSQALLGLLKKFFGGSPTLLAQHLLNQEALSPEVAGQLQAQIDRAAAQAAAQDPSAATAAQPQLHVKRPRG</sequence>
<dbReference type="PIRSF" id="PIRSF019455">
    <property type="entry name" value="CopR_AtkY"/>
    <property type="match status" value="1"/>
</dbReference>
<protein>
    <submittedName>
        <fullName evidence="6">MarR family transcriptional regulator</fullName>
    </submittedName>
</protein>
<feature type="region of interest" description="Disordered" evidence="5">
    <location>
        <begin position="128"/>
        <end position="150"/>
    </location>
</feature>
<evidence type="ECO:0000256" key="1">
    <source>
        <dbReference type="ARBA" id="ARBA00011046"/>
    </source>
</evidence>